<proteinExistence type="predicted"/>
<gene>
    <name evidence="1" type="ordered locus">HCW_04340</name>
</gene>
<evidence type="ECO:0000313" key="1">
    <source>
        <dbReference type="EMBL" id="AFI04137.1"/>
    </source>
</evidence>
<accession>I0EMG8</accession>
<dbReference type="STRING" id="182217.HCW_04340"/>
<keyword evidence="2" id="KW-1185">Reference proteome</keyword>
<organism evidence="1 2">
    <name type="scientific">Helicobacter cetorum (strain ATCC BAA-429 / MIT 00-7128)</name>
    <dbReference type="NCBI Taxonomy" id="182217"/>
    <lineage>
        <taxon>Bacteria</taxon>
        <taxon>Pseudomonadati</taxon>
        <taxon>Campylobacterota</taxon>
        <taxon>Epsilonproteobacteria</taxon>
        <taxon>Campylobacterales</taxon>
        <taxon>Helicobacteraceae</taxon>
        <taxon>Helicobacter</taxon>
    </lineage>
</organism>
<dbReference type="HOGENOM" id="CLU_1105949_0_0_7"/>
<protein>
    <submittedName>
        <fullName evidence="1">Uncharacterized protein</fullName>
    </submittedName>
</protein>
<sequence length="252" mass="30343">MKESIKEVIFADNGKWAREWWADETYYWTKYIVYDGFVTTSDCILLTPKSIGQDSSIHGMHPVEYALKKKGELNIQKVKKIDCPMSENMREKLIKEGNIVELVLETMTHKNEKTISFVFDVLLGKDSDLSNKHRIETLIGLEKELEKDDFNKRFREELESYKNYTDPKLFVEVYFEKENAFDSISKMLVILQRLMHSMRKIFYHYEKRELGEEYFYNDIDNYKEILQEHQYQEQQNFLIQMEMLSFDEIIQR</sequence>
<dbReference type="AlphaFoldDB" id="I0EMG8"/>
<dbReference type="Proteomes" id="UP000005010">
    <property type="component" value="Chromosome"/>
</dbReference>
<dbReference type="EMBL" id="CP003479">
    <property type="protein sequence ID" value="AFI04137.1"/>
    <property type="molecule type" value="Genomic_DNA"/>
</dbReference>
<name>I0EMG8_HELC0</name>
<reference evidence="2" key="1">
    <citation type="submission" date="2012-04" db="EMBL/GenBank/DDBJ databases">
        <title>Complete genome sequence of Helicobacter cetorum strain MIT 00-7128.</title>
        <authorList>
            <person name="Kersulyte D."/>
            <person name="Berg D.E."/>
        </authorList>
    </citation>
    <scope>NUCLEOTIDE SEQUENCE [LARGE SCALE GENOMIC DNA]</scope>
    <source>
        <strain evidence="2">MIT 00-7128</strain>
    </source>
</reference>
<dbReference type="KEGG" id="hce:HCW_04340"/>
<evidence type="ECO:0000313" key="2">
    <source>
        <dbReference type="Proteomes" id="UP000005010"/>
    </source>
</evidence>
<dbReference type="PATRIC" id="fig|182217.3.peg.926"/>
<dbReference type="RefSeq" id="WP_014661007.1">
    <property type="nucleotide sequence ID" value="NC_017737.1"/>
</dbReference>